<protein>
    <submittedName>
        <fullName evidence="2">DUF1735 domain-containing protein</fullName>
    </submittedName>
</protein>
<name>A0ABS8PTS9_9BACT</name>
<gene>
    <name evidence="2" type="ORF">LQ567_12980</name>
</gene>
<sequence>MKQSSNTFFTAFLMLTLFFSACQEKRLDGMVEDRIYLVTPGLHTVPVFDRGKDSVRLQVVKSGVGQQPAKVKLTIDPSLISKYKETPAASYELMDERLYKIVSDVLEFKTGDYKKTFDLVLDVDALKQAVAGGKKYALPCKISIVDGTVQPAKNTVLEEVLLFDIKSPYLFFEASGVIQNPINVTAGTGNEFWFYTKVHTNYSSEGNLAFELMVDEAYVREYNRVNGTNLVPMPAAAVAFNTGQWSIPAHGNMRQLDCRILKDKLVKADGQPAYGEYWMPILIKSVSRNGIDPKKNMQIFRVLYTNGK</sequence>
<evidence type="ECO:0000259" key="1">
    <source>
        <dbReference type="Pfam" id="PF08522"/>
    </source>
</evidence>
<feature type="domain" description="BT-3987-like N-terminal" evidence="1">
    <location>
        <begin position="182"/>
        <end position="288"/>
    </location>
</feature>
<feature type="domain" description="BT-3987-like N-terminal" evidence="1">
    <location>
        <begin position="46"/>
        <end position="147"/>
    </location>
</feature>
<organism evidence="2 3">
    <name type="scientific">Niabella pedocola</name>
    <dbReference type="NCBI Taxonomy" id="1752077"/>
    <lineage>
        <taxon>Bacteria</taxon>
        <taxon>Pseudomonadati</taxon>
        <taxon>Bacteroidota</taxon>
        <taxon>Chitinophagia</taxon>
        <taxon>Chitinophagales</taxon>
        <taxon>Chitinophagaceae</taxon>
        <taxon>Niabella</taxon>
    </lineage>
</organism>
<proteinExistence type="predicted"/>
<dbReference type="RefSeq" id="WP_231004944.1">
    <property type="nucleotide sequence ID" value="NZ_JAJNEC010000005.1"/>
</dbReference>
<reference evidence="2 3" key="1">
    <citation type="submission" date="2021-11" db="EMBL/GenBank/DDBJ databases">
        <title>Genomic of Niabella pedocola.</title>
        <authorList>
            <person name="Wu T."/>
        </authorList>
    </citation>
    <scope>NUCLEOTIDE SEQUENCE [LARGE SCALE GENOMIC DNA]</scope>
    <source>
        <strain evidence="2 3">JCM 31011</strain>
    </source>
</reference>
<comment type="caution">
    <text evidence="2">The sequence shown here is derived from an EMBL/GenBank/DDBJ whole genome shotgun (WGS) entry which is preliminary data.</text>
</comment>
<keyword evidence="3" id="KW-1185">Reference proteome</keyword>
<accession>A0ABS8PTS9</accession>
<dbReference type="PROSITE" id="PS51257">
    <property type="entry name" value="PROKAR_LIPOPROTEIN"/>
    <property type="match status" value="1"/>
</dbReference>
<evidence type="ECO:0000313" key="3">
    <source>
        <dbReference type="Proteomes" id="UP001199816"/>
    </source>
</evidence>
<dbReference type="Gene3D" id="2.60.40.1740">
    <property type="entry name" value="hypothetical protein (bacova_03559)"/>
    <property type="match status" value="2"/>
</dbReference>
<dbReference type="EMBL" id="JAJNEC010000005">
    <property type="protein sequence ID" value="MCD2423683.1"/>
    <property type="molecule type" value="Genomic_DNA"/>
</dbReference>
<dbReference type="Proteomes" id="UP001199816">
    <property type="component" value="Unassembled WGS sequence"/>
</dbReference>
<dbReference type="InterPro" id="IPR013728">
    <property type="entry name" value="BT_3987-like_N"/>
</dbReference>
<dbReference type="Pfam" id="PF08522">
    <property type="entry name" value="BT_3987-like_N"/>
    <property type="match status" value="2"/>
</dbReference>
<evidence type="ECO:0000313" key="2">
    <source>
        <dbReference type="EMBL" id="MCD2423683.1"/>
    </source>
</evidence>